<evidence type="ECO:0000313" key="3">
    <source>
        <dbReference type="Proteomes" id="UP001500582"/>
    </source>
</evidence>
<dbReference type="SUPFAM" id="SSF51695">
    <property type="entry name" value="PLC-like phosphodiesterases"/>
    <property type="match status" value="1"/>
</dbReference>
<dbReference type="RefSeq" id="WP_345213340.1">
    <property type="nucleotide sequence ID" value="NZ_BAABFT010000016.1"/>
</dbReference>
<protein>
    <submittedName>
        <fullName evidence="2">Glycerophosphodiester phosphodiesterase family protein</fullName>
    </submittedName>
</protein>
<feature type="domain" description="GP-PDE" evidence="1">
    <location>
        <begin position="42"/>
        <end position="295"/>
    </location>
</feature>
<dbReference type="InterPro" id="IPR017946">
    <property type="entry name" value="PLC-like_Pdiesterase_TIM-brl"/>
</dbReference>
<dbReference type="PANTHER" id="PTHR46320:SF1">
    <property type="entry name" value="GLYCEROPHOSPHODIESTER PHOSPHODIESTERASE 1"/>
    <property type="match status" value="1"/>
</dbReference>
<reference evidence="3" key="1">
    <citation type="journal article" date="2019" name="Int. J. Syst. Evol. Microbiol.">
        <title>The Global Catalogue of Microorganisms (GCM) 10K type strain sequencing project: providing services to taxonomists for standard genome sequencing and annotation.</title>
        <authorList>
            <consortium name="The Broad Institute Genomics Platform"/>
            <consortium name="The Broad Institute Genome Sequencing Center for Infectious Disease"/>
            <person name="Wu L."/>
            <person name="Ma J."/>
        </authorList>
    </citation>
    <scope>NUCLEOTIDE SEQUENCE [LARGE SCALE GENOMIC DNA]</scope>
    <source>
        <strain evidence="3">JCM 17705</strain>
    </source>
</reference>
<evidence type="ECO:0000313" key="2">
    <source>
        <dbReference type="EMBL" id="GAA4335758.1"/>
    </source>
</evidence>
<dbReference type="InterPro" id="IPR030395">
    <property type="entry name" value="GP_PDE_dom"/>
</dbReference>
<dbReference type="CDD" id="cd08566">
    <property type="entry name" value="GDPD_AtGDE_like"/>
    <property type="match status" value="1"/>
</dbReference>
<sequence length="302" mass="34273">MNNIFKGLLLIALVFTGTNGFSQTGKIDKLIKQLHNPTHKHIMVAAHRGDWRNAPENSLQAYQNAIDMGVDIIEVDLGMTKDSVIIIMHDGGIDRTTDGRGSPANYTLAEIKKFHLRNGLGILTTHTIPTLKEVMLLAKNKVLVNLDKSYPYYQQAYKVLQETNTLKQAIFKSDAKYEDLKAKYPTLFDKITYMPVVNIDNAEAQKTINSYQQNLKPVAFELIFGRDTSGILSKNTINAKGSKIWINSLWASLNGGHYDDMAVEQHNTRDSWDWLIAHGANILQTDRPKEMIRYLKERKLRD</sequence>
<comment type="caution">
    <text evidence="2">The sequence shown here is derived from an EMBL/GenBank/DDBJ whole genome shotgun (WGS) entry which is preliminary data.</text>
</comment>
<dbReference type="Pfam" id="PF03009">
    <property type="entry name" value="GDPD"/>
    <property type="match status" value="1"/>
</dbReference>
<dbReference type="InterPro" id="IPR032160">
    <property type="entry name" value="DUF4996"/>
</dbReference>
<accession>A0ABP8H875</accession>
<name>A0ABP8H875_9SPHI</name>
<organism evidence="2 3">
    <name type="scientific">Mucilaginibacter gynuensis</name>
    <dbReference type="NCBI Taxonomy" id="1302236"/>
    <lineage>
        <taxon>Bacteria</taxon>
        <taxon>Pseudomonadati</taxon>
        <taxon>Bacteroidota</taxon>
        <taxon>Sphingobacteriia</taxon>
        <taxon>Sphingobacteriales</taxon>
        <taxon>Sphingobacteriaceae</taxon>
        <taxon>Mucilaginibacter</taxon>
    </lineage>
</organism>
<dbReference type="EMBL" id="BAABFT010000016">
    <property type="protein sequence ID" value="GAA4335758.1"/>
    <property type="molecule type" value="Genomic_DNA"/>
</dbReference>
<proteinExistence type="predicted"/>
<dbReference type="PROSITE" id="PS51704">
    <property type="entry name" value="GP_PDE"/>
    <property type="match status" value="1"/>
</dbReference>
<dbReference type="PANTHER" id="PTHR46320">
    <property type="entry name" value="GLYCEROPHOSPHODIESTER PHOSPHODIESTERASE 1"/>
    <property type="match status" value="1"/>
</dbReference>
<evidence type="ECO:0000259" key="1">
    <source>
        <dbReference type="PROSITE" id="PS51704"/>
    </source>
</evidence>
<dbReference type="Pfam" id="PF16387">
    <property type="entry name" value="DUF4996"/>
    <property type="match status" value="1"/>
</dbReference>
<dbReference type="Proteomes" id="UP001500582">
    <property type="component" value="Unassembled WGS sequence"/>
</dbReference>
<keyword evidence="3" id="KW-1185">Reference proteome</keyword>
<gene>
    <name evidence="2" type="ORF">GCM10023149_43950</name>
</gene>
<dbReference type="Gene3D" id="3.20.20.190">
    <property type="entry name" value="Phosphatidylinositol (PI) phosphodiesterase"/>
    <property type="match status" value="1"/>
</dbReference>